<evidence type="ECO:0000259" key="7">
    <source>
        <dbReference type="PROSITE" id="PS50850"/>
    </source>
</evidence>
<organism evidence="8 9">
    <name type="scientific">Plectosphaerella cucumerina</name>
    <dbReference type="NCBI Taxonomy" id="40658"/>
    <lineage>
        <taxon>Eukaryota</taxon>
        <taxon>Fungi</taxon>
        <taxon>Dikarya</taxon>
        <taxon>Ascomycota</taxon>
        <taxon>Pezizomycotina</taxon>
        <taxon>Sordariomycetes</taxon>
        <taxon>Hypocreomycetidae</taxon>
        <taxon>Glomerellales</taxon>
        <taxon>Plectosphaerellaceae</taxon>
        <taxon>Plectosphaerella</taxon>
    </lineage>
</organism>
<dbReference type="Proteomes" id="UP000813385">
    <property type="component" value="Unassembled WGS sequence"/>
</dbReference>
<feature type="transmembrane region" description="Helical" evidence="6">
    <location>
        <begin position="107"/>
        <end position="131"/>
    </location>
</feature>
<keyword evidence="3 6" id="KW-0812">Transmembrane</keyword>
<protein>
    <submittedName>
        <fullName evidence="8">General substrate transporter</fullName>
    </submittedName>
</protein>
<comment type="caution">
    <text evidence="8">The sequence shown here is derived from an EMBL/GenBank/DDBJ whole genome shotgun (WGS) entry which is preliminary data.</text>
</comment>
<accession>A0A8K0T595</accession>
<feature type="transmembrane region" description="Helical" evidence="6">
    <location>
        <begin position="143"/>
        <end position="162"/>
    </location>
</feature>
<dbReference type="EMBL" id="JAGPXD010000005">
    <property type="protein sequence ID" value="KAH7353457.1"/>
    <property type="molecule type" value="Genomic_DNA"/>
</dbReference>
<evidence type="ECO:0000256" key="4">
    <source>
        <dbReference type="ARBA" id="ARBA00022989"/>
    </source>
</evidence>
<reference evidence="8" key="1">
    <citation type="journal article" date="2021" name="Nat. Commun.">
        <title>Genetic determinants of endophytism in the Arabidopsis root mycobiome.</title>
        <authorList>
            <person name="Mesny F."/>
            <person name="Miyauchi S."/>
            <person name="Thiergart T."/>
            <person name="Pickel B."/>
            <person name="Atanasova L."/>
            <person name="Karlsson M."/>
            <person name="Huettel B."/>
            <person name="Barry K.W."/>
            <person name="Haridas S."/>
            <person name="Chen C."/>
            <person name="Bauer D."/>
            <person name="Andreopoulos W."/>
            <person name="Pangilinan J."/>
            <person name="LaButti K."/>
            <person name="Riley R."/>
            <person name="Lipzen A."/>
            <person name="Clum A."/>
            <person name="Drula E."/>
            <person name="Henrissat B."/>
            <person name="Kohler A."/>
            <person name="Grigoriev I.V."/>
            <person name="Martin F.M."/>
            <person name="Hacquard S."/>
        </authorList>
    </citation>
    <scope>NUCLEOTIDE SEQUENCE</scope>
    <source>
        <strain evidence="8">MPI-CAGE-AT-0016</strain>
    </source>
</reference>
<dbReference type="FunFam" id="1.20.1250.20:FF:000078">
    <property type="entry name" value="MFS maltose transporter, putative"/>
    <property type="match status" value="1"/>
</dbReference>
<dbReference type="GO" id="GO:0016020">
    <property type="term" value="C:membrane"/>
    <property type="evidence" value="ECO:0007669"/>
    <property type="project" value="UniProtKB-SubCell"/>
</dbReference>
<keyword evidence="9" id="KW-1185">Reference proteome</keyword>
<feature type="transmembrane region" description="Helical" evidence="6">
    <location>
        <begin position="418"/>
        <end position="442"/>
    </location>
</feature>
<dbReference type="Gene3D" id="1.20.1250.20">
    <property type="entry name" value="MFS general substrate transporter like domains"/>
    <property type="match status" value="1"/>
</dbReference>
<dbReference type="PROSITE" id="PS00217">
    <property type="entry name" value="SUGAR_TRANSPORT_2"/>
    <property type="match status" value="1"/>
</dbReference>
<dbReference type="InterPro" id="IPR020846">
    <property type="entry name" value="MFS_dom"/>
</dbReference>
<dbReference type="OrthoDB" id="2544694at2759"/>
<feature type="transmembrane region" description="Helical" evidence="6">
    <location>
        <begin position="454"/>
        <end position="477"/>
    </location>
</feature>
<dbReference type="AlphaFoldDB" id="A0A8K0T595"/>
<evidence type="ECO:0000313" key="9">
    <source>
        <dbReference type="Proteomes" id="UP000813385"/>
    </source>
</evidence>
<dbReference type="GO" id="GO:0005351">
    <property type="term" value="F:carbohydrate:proton symporter activity"/>
    <property type="evidence" value="ECO:0007669"/>
    <property type="project" value="TreeGrafter"/>
</dbReference>
<dbReference type="InterPro" id="IPR050360">
    <property type="entry name" value="MFS_Sugar_Transporters"/>
</dbReference>
<feature type="transmembrane region" description="Helical" evidence="6">
    <location>
        <begin position="389"/>
        <end position="412"/>
    </location>
</feature>
<feature type="transmembrane region" description="Helical" evidence="6">
    <location>
        <begin position="236"/>
        <end position="253"/>
    </location>
</feature>
<name>A0A8K0T595_9PEZI</name>
<feature type="transmembrane region" description="Helical" evidence="6">
    <location>
        <begin position="202"/>
        <end position="224"/>
    </location>
</feature>
<evidence type="ECO:0000313" key="8">
    <source>
        <dbReference type="EMBL" id="KAH7353457.1"/>
    </source>
</evidence>
<dbReference type="InterPro" id="IPR005829">
    <property type="entry name" value="Sugar_transporter_CS"/>
</dbReference>
<dbReference type="PROSITE" id="PS50850">
    <property type="entry name" value="MFS"/>
    <property type="match status" value="1"/>
</dbReference>
<dbReference type="PANTHER" id="PTHR48022:SF2">
    <property type="entry name" value="PLASTIDIC GLUCOSE TRANSPORTER 4"/>
    <property type="match status" value="1"/>
</dbReference>
<gene>
    <name evidence="8" type="ORF">B0T11DRAFT_356574</name>
</gene>
<feature type="transmembrane region" description="Helical" evidence="6">
    <location>
        <begin position="489"/>
        <end position="507"/>
    </location>
</feature>
<evidence type="ECO:0000256" key="2">
    <source>
        <dbReference type="ARBA" id="ARBA00010992"/>
    </source>
</evidence>
<keyword evidence="5 6" id="KW-0472">Membrane</keyword>
<dbReference type="PANTHER" id="PTHR48022">
    <property type="entry name" value="PLASTIDIC GLUCOSE TRANSPORTER 4"/>
    <property type="match status" value="1"/>
</dbReference>
<dbReference type="InterPro" id="IPR005828">
    <property type="entry name" value="MFS_sugar_transport-like"/>
</dbReference>
<evidence type="ECO:0000256" key="6">
    <source>
        <dbReference type="SAM" id="Phobius"/>
    </source>
</evidence>
<evidence type="ECO:0000256" key="1">
    <source>
        <dbReference type="ARBA" id="ARBA00004141"/>
    </source>
</evidence>
<dbReference type="SUPFAM" id="SSF103473">
    <property type="entry name" value="MFS general substrate transporter"/>
    <property type="match status" value="1"/>
</dbReference>
<dbReference type="InterPro" id="IPR036259">
    <property type="entry name" value="MFS_trans_sf"/>
</dbReference>
<dbReference type="Pfam" id="PF00083">
    <property type="entry name" value="Sugar_tr"/>
    <property type="match status" value="1"/>
</dbReference>
<feature type="transmembrane region" description="Helical" evidence="6">
    <location>
        <begin position="324"/>
        <end position="345"/>
    </location>
</feature>
<keyword evidence="4 6" id="KW-1133">Transmembrane helix</keyword>
<comment type="subcellular location">
    <subcellularLocation>
        <location evidence="1">Membrane</location>
        <topology evidence="1">Multi-pass membrane protein</topology>
    </subcellularLocation>
</comment>
<proteinExistence type="inferred from homology"/>
<feature type="transmembrane region" description="Helical" evidence="6">
    <location>
        <begin position="357"/>
        <end position="377"/>
    </location>
</feature>
<sequence length="551" mass="60720">MTSKIEEKPSSAAVEQLESADVVGKIEPSPMVAEANNVAAKGQLTTGYEELGVWETIKKFRMASAICFCAALSAATDGYQISLIGNLVANTGFVQQFGTEKDLDGNIVLASTVLSLWASMGNLGQIIGMVSQAFLSGRYGRKASMYALWLVICTGCIIEVFSREWKSWLVAKLLGGIGVGCMQTTMPTYISEVAPTRIRGTFLMMYSVWWMTGQFFGTLALQVLSKKDPMDYLTPVYTQFAQVGVMLVVYLILPESPSWLISRGSTERAKKAILFINRGVEDFDIDRQYSVVLLALQHEKRVAAEQSNEKWYAIFRGVNGWRTIVSCWCLMAQMFIGLGLFLTYGSYFFQQAGMEDPFAVVCITSGINIAATLVIVWMSEAKGLGRRRLATYGTTLCWTCNLLIGILGVVSLNSTVKGLLVFLAVLWNIGLMANGSVGWGYIGEISTQRLRHYTAGFAAASTCVVGMGMNFLIPPMINANEWNWGLKTGFFFAGIGSFFTVAVWFIVPETSGRSAAELDELFERKIKPWRFRHTQTATQRLLAEEKSKVGA</sequence>
<evidence type="ECO:0000256" key="3">
    <source>
        <dbReference type="ARBA" id="ARBA00022692"/>
    </source>
</evidence>
<feature type="domain" description="Major facilitator superfamily (MFS) profile" evidence="7">
    <location>
        <begin position="66"/>
        <end position="511"/>
    </location>
</feature>
<evidence type="ECO:0000256" key="5">
    <source>
        <dbReference type="ARBA" id="ARBA00023136"/>
    </source>
</evidence>
<comment type="similarity">
    <text evidence="2">Belongs to the major facilitator superfamily. Sugar transporter (TC 2.A.1.1) family.</text>
</comment>